<accession>F7XUI8</accession>
<evidence type="ECO:0000313" key="2">
    <source>
        <dbReference type="Proteomes" id="UP000006639"/>
    </source>
</evidence>
<dbReference type="Proteomes" id="UP000006639">
    <property type="component" value="Chromosome"/>
</dbReference>
<sequence length="50" mass="6068">MRSNIQIKILEMSYYNFFCSFIKDFERSAAFLRLQKKEALKKIMKVTKTE</sequence>
<keyword evidence="2" id="KW-1185">Reference proteome</keyword>
<gene>
    <name evidence="1" type="ordered locus">midi_00011</name>
</gene>
<protein>
    <submittedName>
        <fullName evidence="1">Uncharacterized protein</fullName>
    </submittedName>
</protein>
<reference evidence="1 2" key="1">
    <citation type="journal article" date="2011" name="Mol. Biol. Evol.">
        <title>Phylogenomic evidence for the presence of a flagellum and cbb3 oxidase in the free-living mitochondrial ancestor.</title>
        <authorList>
            <person name="Sassera D."/>
            <person name="Lo N."/>
            <person name="Epis S."/>
            <person name="D'Auria G."/>
            <person name="Montagna M."/>
            <person name="Comandatore F."/>
            <person name="Horner D."/>
            <person name="Pereto J."/>
            <person name="Luciano A.M."/>
            <person name="Franciosi F."/>
            <person name="Ferri E."/>
            <person name="Crotti E."/>
            <person name="Bazzocchi C."/>
            <person name="Daffonchio D."/>
            <person name="Sacchi L."/>
            <person name="Moya A."/>
            <person name="Latorre A."/>
            <person name="Bandi C."/>
        </authorList>
    </citation>
    <scope>NUCLEOTIDE SEQUENCE [LARGE SCALE GENOMIC DNA]</scope>
    <source>
        <strain evidence="1 2">IricVA</strain>
    </source>
</reference>
<organism evidence="1 2">
    <name type="scientific">Midichloria mitochondrii (strain IricVA)</name>
    <dbReference type="NCBI Taxonomy" id="696127"/>
    <lineage>
        <taxon>Bacteria</taxon>
        <taxon>Pseudomonadati</taxon>
        <taxon>Pseudomonadota</taxon>
        <taxon>Alphaproteobacteria</taxon>
        <taxon>Rickettsiales</taxon>
        <taxon>Candidatus Midichloriaceae</taxon>
        <taxon>Candidatus Midichloria</taxon>
    </lineage>
</organism>
<dbReference type="KEGG" id="mmn:midi_00011"/>
<dbReference type="EMBL" id="CP002130">
    <property type="protein sequence ID" value="AEI88337.1"/>
    <property type="molecule type" value="Genomic_DNA"/>
</dbReference>
<evidence type="ECO:0000313" key="1">
    <source>
        <dbReference type="EMBL" id="AEI88337.1"/>
    </source>
</evidence>
<dbReference type="AlphaFoldDB" id="F7XUI8"/>
<dbReference type="HOGENOM" id="CLU_3119887_0_0_5"/>
<proteinExistence type="predicted"/>
<name>F7XUI8_MIDMI</name>